<feature type="transmembrane region" description="Helical" evidence="6">
    <location>
        <begin position="201"/>
        <end position="219"/>
    </location>
</feature>
<feature type="transmembrane region" description="Helical" evidence="6">
    <location>
        <begin position="231"/>
        <end position="248"/>
    </location>
</feature>
<evidence type="ECO:0000313" key="9">
    <source>
        <dbReference type="Proteomes" id="UP000254893"/>
    </source>
</evidence>
<feature type="transmembrane region" description="Helical" evidence="6">
    <location>
        <begin position="46"/>
        <end position="65"/>
    </location>
</feature>
<protein>
    <submittedName>
        <fullName evidence="8">Integral membrane protein</fullName>
    </submittedName>
</protein>
<name>A0A380CRR3_SPHSI</name>
<comment type="subcellular location">
    <subcellularLocation>
        <location evidence="1">Cell membrane</location>
        <topology evidence="1">Multi-pass membrane protein</topology>
    </subcellularLocation>
</comment>
<feature type="transmembrane region" description="Helical" evidence="6">
    <location>
        <begin position="6"/>
        <end position="25"/>
    </location>
</feature>
<evidence type="ECO:0000256" key="1">
    <source>
        <dbReference type="ARBA" id="ARBA00004651"/>
    </source>
</evidence>
<keyword evidence="5 6" id="KW-0472">Membrane</keyword>
<evidence type="ECO:0000313" key="8">
    <source>
        <dbReference type="EMBL" id="SUJ25827.1"/>
    </source>
</evidence>
<accession>A0A380CRR3</accession>
<evidence type="ECO:0000256" key="3">
    <source>
        <dbReference type="ARBA" id="ARBA00022692"/>
    </source>
</evidence>
<feature type="transmembrane region" description="Helical" evidence="6">
    <location>
        <begin position="170"/>
        <end position="189"/>
    </location>
</feature>
<feature type="transmembrane region" description="Helical" evidence="6">
    <location>
        <begin position="122"/>
        <end position="142"/>
    </location>
</feature>
<evidence type="ECO:0000256" key="2">
    <source>
        <dbReference type="ARBA" id="ARBA00022475"/>
    </source>
</evidence>
<dbReference type="NCBIfam" id="TIGR03954">
    <property type="entry name" value="integ_memb_HG"/>
    <property type="match status" value="1"/>
</dbReference>
<evidence type="ECO:0000256" key="6">
    <source>
        <dbReference type="SAM" id="Phobius"/>
    </source>
</evidence>
<dbReference type="AlphaFoldDB" id="A0A380CRR3"/>
<keyword evidence="2" id="KW-1003">Cell membrane</keyword>
<dbReference type="RefSeq" id="WP_258862398.1">
    <property type="nucleotide sequence ID" value="NZ_UGYW01000002.1"/>
</dbReference>
<dbReference type="PANTHER" id="PTHR40077:SF2">
    <property type="entry name" value="MEMBRANE PROTEIN"/>
    <property type="match status" value="1"/>
</dbReference>
<dbReference type="EMBL" id="UGYW01000002">
    <property type="protein sequence ID" value="SUJ25827.1"/>
    <property type="molecule type" value="Genomic_DNA"/>
</dbReference>
<dbReference type="InterPro" id="IPR023845">
    <property type="entry name" value="DUF3817_TM"/>
</dbReference>
<organism evidence="8 9">
    <name type="scientific">Sphingobacterium spiritivorum</name>
    <name type="common">Flavobacterium spiritivorum</name>
    <dbReference type="NCBI Taxonomy" id="258"/>
    <lineage>
        <taxon>Bacteria</taxon>
        <taxon>Pseudomonadati</taxon>
        <taxon>Bacteroidota</taxon>
        <taxon>Sphingobacteriia</taxon>
        <taxon>Sphingobacteriales</taxon>
        <taxon>Sphingobacteriaceae</taxon>
        <taxon>Sphingobacterium</taxon>
    </lineage>
</organism>
<evidence type="ECO:0000256" key="5">
    <source>
        <dbReference type="ARBA" id="ARBA00023136"/>
    </source>
</evidence>
<keyword evidence="3 6" id="KW-0812">Transmembrane</keyword>
<feature type="domain" description="DUF3817" evidence="7">
    <location>
        <begin position="167"/>
        <end position="247"/>
    </location>
</feature>
<dbReference type="PANTHER" id="PTHR40077">
    <property type="entry name" value="MEMBRANE PROTEIN-RELATED"/>
    <property type="match status" value="1"/>
</dbReference>
<reference evidence="8 9" key="1">
    <citation type="submission" date="2018-06" db="EMBL/GenBank/DDBJ databases">
        <authorList>
            <consortium name="Pathogen Informatics"/>
            <person name="Doyle S."/>
        </authorList>
    </citation>
    <scope>NUCLEOTIDE SEQUENCE [LARGE SCALE GENOMIC DNA]</scope>
    <source>
        <strain evidence="8 9">NCTC11388</strain>
    </source>
</reference>
<proteinExistence type="predicted"/>
<feature type="transmembrane region" description="Helical" evidence="6">
    <location>
        <begin position="85"/>
        <end position="110"/>
    </location>
</feature>
<keyword evidence="4 6" id="KW-1133">Transmembrane helix</keyword>
<gene>
    <name evidence="8" type="ORF">NCTC11388_03877</name>
</gene>
<evidence type="ECO:0000256" key="4">
    <source>
        <dbReference type="ARBA" id="ARBA00022989"/>
    </source>
</evidence>
<sequence>MYSTLLILHSLVRWLVLVFIIYAVYRSYTGYIKDRIFSNKDNVVRHWTATIAHIQLMIGMLLYIKSPVVKYFWSDVKKAVHQADVTFYSIIHFMLMLLAILTLTLGSALAKRKKTDKEKFRTMLIYFSIALLIIFTAIPWPFSPLSNRPYFRTFLIMEKYFTTTTGRLRLLALLEGFSLLILVFIAVPLKYIFHNPDWVRHIGPVHGVLFLLFIFNTLRVGVEENWKFKETTWKVLIACIIPFGTFLCRL</sequence>
<evidence type="ECO:0000259" key="7">
    <source>
        <dbReference type="Pfam" id="PF12823"/>
    </source>
</evidence>
<dbReference type="Pfam" id="PF12823">
    <property type="entry name" value="DUF3817"/>
    <property type="match status" value="1"/>
</dbReference>
<dbReference type="Proteomes" id="UP000254893">
    <property type="component" value="Unassembled WGS sequence"/>
</dbReference>
<dbReference type="GO" id="GO:0005886">
    <property type="term" value="C:plasma membrane"/>
    <property type="evidence" value="ECO:0007669"/>
    <property type="project" value="UniProtKB-SubCell"/>
</dbReference>